<gene>
    <name evidence="1" type="ORF">ATANTOWER_013340</name>
</gene>
<name>A0ABU7CET0_9TELE</name>
<dbReference type="EMBL" id="JAHUTI010088793">
    <property type="protein sequence ID" value="MED6260324.1"/>
    <property type="molecule type" value="Genomic_DNA"/>
</dbReference>
<proteinExistence type="predicted"/>
<organism evidence="1 2">
    <name type="scientific">Ataeniobius toweri</name>
    <dbReference type="NCBI Taxonomy" id="208326"/>
    <lineage>
        <taxon>Eukaryota</taxon>
        <taxon>Metazoa</taxon>
        <taxon>Chordata</taxon>
        <taxon>Craniata</taxon>
        <taxon>Vertebrata</taxon>
        <taxon>Euteleostomi</taxon>
        <taxon>Actinopterygii</taxon>
        <taxon>Neopterygii</taxon>
        <taxon>Teleostei</taxon>
        <taxon>Neoteleostei</taxon>
        <taxon>Acanthomorphata</taxon>
        <taxon>Ovalentaria</taxon>
        <taxon>Atherinomorphae</taxon>
        <taxon>Cyprinodontiformes</taxon>
        <taxon>Goodeidae</taxon>
        <taxon>Ataeniobius</taxon>
    </lineage>
</organism>
<evidence type="ECO:0000313" key="2">
    <source>
        <dbReference type="Proteomes" id="UP001345963"/>
    </source>
</evidence>
<dbReference type="Proteomes" id="UP001345963">
    <property type="component" value="Unassembled WGS sequence"/>
</dbReference>
<accession>A0ABU7CET0</accession>
<keyword evidence="2" id="KW-1185">Reference proteome</keyword>
<sequence length="123" mass="14285">MSWKKSEDACLVTLKAFSCHSHCSLTETNRPLADCFGQWPVYALNSKIAKRFVLSSCDWRESSEVHITSLKTQSWKGLHHRGLISLWRRTPSRLHQQHHPKKIKNRLIIKDAALMSSSQRFNE</sequence>
<reference evidence="1 2" key="1">
    <citation type="submission" date="2021-07" db="EMBL/GenBank/DDBJ databases">
        <authorList>
            <person name="Palmer J.M."/>
        </authorList>
    </citation>
    <scope>NUCLEOTIDE SEQUENCE [LARGE SCALE GENOMIC DNA]</scope>
    <source>
        <strain evidence="1 2">AT_MEX2019</strain>
        <tissue evidence="1">Muscle</tissue>
    </source>
</reference>
<evidence type="ECO:0000313" key="1">
    <source>
        <dbReference type="EMBL" id="MED6260324.1"/>
    </source>
</evidence>
<comment type="caution">
    <text evidence="1">The sequence shown here is derived from an EMBL/GenBank/DDBJ whole genome shotgun (WGS) entry which is preliminary data.</text>
</comment>
<protein>
    <submittedName>
        <fullName evidence="1">Uncharacterized protein</fullName>
    </submittedName>
</protein>